<keyword evidence="12" id="KW-1185">Reference proteome</keyword>
<feature type="binding site" evidence="7">
    <location>
        <position position="106"/>
    </location>
    <ligand>
        <name>Mg(2+)</name>
        <dbReference type="ChEBI" id="CHEBI:18420"/>
        <label>2</label>
    </ligand>
</feature>
<dbReference type="PANTHER" id="PTHR11556">
    <property type="entry name" value="FRUCTOSE-1,6-BISPHOSPHATASE-RELATED"/>
    <property type="match status" value="1"/>
</dbReference>
<evidence type="ECO:0000313" key="12">
    <source>
        <dbReference type="Proteomes" id="UP000199062"/>
    </source>
</evidence>
<dbReference type="InterPro" id="IPR044015">
    <property type="entry name" value="FBPase_C_dom"/>
</dbReference>
<feature type="binding site" evidence="7">
    <location>
        <position position="241"/>
    </location>
    <ligand>
        <name>substrate</name>
    </ligand>
</feature>
<evidence type="ECO:0000256" key="6">
    <source>
        <dbReference type="ARBA" id="ARBA00024331"/>
    </source>
</evidence>
<dbReference type="Pfam" id="PF00316">
    <property type="entry name" value="FBPase"/>
    <property type="match status" value="1"/>
</dbReference>
<dbReference type="Proteomes" id="UP000199062">
    <property type="component" value="Unassembled WGS sequence"/>
</dbReference>
<dbReference type="EC" id="3.1.3.11" evidence="7"/>
<keyword evidence="5 7" id="KW-0119">Carbohydrate metabolism</keyword>
<comment type="subunit">
    <text evidence="7">Homotetramer.</text>
</comment>
<dbReference type="GO" id="GO:0005737">
    <property type="term" value="C:cytoplasm"/>
    <property type="evidence" value="ECO:0007669"/>
    <property type="project" value="UniProtKB-SubCell"/>
</dbReference>
<protein>
    <recommendedName>
        <fullName evidence="7">Fructose-1,6-bisphosphatase class 1</fullName>
        <shortName evidence="7">FBPase class 1</shortName>
        <ecNumber evidence="7">3.1.3.11</ecNumber>
    </recommendedName>
    <alternativeName>
        <fullName evidence="7">D-fructose-1,6-bisphosphate 1-phosphohydrolase class 1</fullName>
    </alternativeName>
</protein>
<feature type="binding site" evidence="7">
    <location>
        <position position="78"/>
    </location>
    <ligand>
        <name>Mg(2+)</name>
        <dbReference type="ChEBI" id="CHEBI:18420"/>
        <label>1</label>
    </ligand>
</feature>
<evidence type="ECO:0000256" key="7">
    <source>
        <dbReference type="HAMAP-Rule" id="MF_01855"/>
    </source>
</evidence>
<feature type="domain" description="Fructose-1-6-bisphosphatase class 1 C-terminal" evidence="10">
    <location>
        <begin position="177"/>
        <end position="298"/>
    </location>
</feature>
<dbReference type="STRING" id="767519.SAMN05216559_2489"/>
<comment type="similarity">
    <text evidence="2 7 8">Belongs to the FBPase class 1 family.</text>
</comment>
<dbReference type="InterPro" id="IPR000146">
    <property type="entry name" value="FBPase_class-1"/>
</dbReference>
<dbReference type="PRINTS" id="PR00115">
    <property type="entry name" value="F16BPHPHTASE"/>
</dbReference>
<evidence type="ECO:0000256" key="4">
    <source>
        <dbReference type="ARBA" id="ARBA00022801"/>
    </source>
</evidence>
<dbReference type="InterPro" id="IPR028343">
    <property type="entry name" value="FBPtase"/>
</dbReference>
<evidence type="ECO:0000256" key="2">
    <source>
        <dbReference type="ARBA" id="ARBA00010941"/>
    </source>
</evidence>
<comment type="pathway">
    <text evidence="6">Carbohydrate biosynthesis.</text>
</comment>
<evidence type="ECO:0000256" key="8">
    <source>
        <dbReference type="RuleBase" id="RU000508"/>
    </source>
</evidence>
<reference evidence="11 12" key="1">
    <citation type="submission" date="2016-10" db="EMBL/GenBank/DDBJ databases">
        <authorList>
            <person name="de Groot N.N."/>
        </authorList>
    </citation>
    <scope>NUCLEOTIDE SEQUENCE [LARGE SCALE GENOMIC DNA]</scope>
    <source>
        <strain evidence="11 12">CGMCC 1.10457</strain>
    </source>
</reference>
<feature type="binding site" evidence="7">
    <location>
        <begin position="106"/>
        <end position="109"/>
    </location>
    <ligand>
        <name>substrate</name>
    </ligand>
</feature>
<feature type="binding site" evidence="7">
    <location>
        <position position="247"/>
    </location>
    <ligand>
        <name>Mg(2+)</name>
        <dbReference type="ChEBI" id="CHEBI:18420"/>
        <label>2</label>
    </ligand>
</feature>
<dbReference type="GO" id="GO:0000287">
    <property type="term" value="F:magnesium ion binding"/>
    <property type="evidence" value="ECO:0007669"/>
    <property type="project" value="UniProtKB-UniRule"/>
</dbReference>
<dbReference type="NCBIfam" id="NF006785">
    <property type="entry name" value="PRK09293.3-2"/>
    <property type="match status" value="1"/>
</dbReference>
<dbReference type="GO" id="GO:0006000">
    <property type="term" value="P:fructose metabolic process"/>
    <property type="evidence" value="ECO:0007669"/>
    <property type="project" value="TreeGrafter"/>
</dbReference>
<feature type="binding site" evidence="7">
    <location>
        <position position="211"/>
    </location>
    <ligand>
        <name>substrate</name>
    </ligand>
</feature>
<feature type="binding site" evidence="7">
    <location>
        <position position="103"/>
    </location>
    <ligand>
        <name>Mg(2+)</name>
        <dbReference type="ChEBI" id="CHEBI:18420"/>
        <label>2</label>
    </ligand>
</feature>
<feature type="domain" description="Fructose-1-6-bisphosphatase class I N-terminal" evidence="9">
    <location>
        <begin position="27"/>
        <end position="163"/>
    </location>
</feature>
<sequence length="299" mass="32212">MNGSLDVSSDETNSTVDAVVETIAETAPEVRTAIAEYRQYTADSNATGDQQLAADVRADELFEERLLAIDGVASYASEEREDVVTQDRDDVATDEGDLHVAMDPLDGSSNLKPNSGMGTIFGVYETQPPTVGRDLVAAGYVIYGPVTSMVVARDGSVTEYLLHDGESRVVDDDVTISDDPTVYGFGGGEPSWTDAFTEFADDVREELKLRYGGAMIADISQVLTYGGIFAYPALRDAPEGKLRLQFEGQPMGYVVETAGGRSSNGEQSLLDVEPDELHERTPLYVGNSDLVDRLEAALD</sequence>
<dbReference type="GO" id="GO:0042132">
    <property type="term" value="F:fructose 1,6-bisphosphate 1-phosphatase activity"/>
    <property type="evidence" value="ECO:0007669"/>
    <property type="project" value="UniProtKB-UniRule"/>
</dbReference>
<keyword evidence="7" id="KW-0479">Metal-binding</keyword>
<evidence type="ECO:0000256" key="1">
    <source>
        <dbReference type="ARBA" id="ARBA00001273"/>
    </source>
</evidence>
<keyword evidence="4 7" id="KW-0378">Hydrolase</keyword>
<dbReference type="PIRSF" id="PIRSF500210">
    <property type="entry name" value="FBPtase"/>
    <property type="match status" value="1"/>
</dbReference>
<dbReference type="RefSeq" id="WP_089816822.1">
    <property type="nucleotide sequence ID" value="NZ_FOZK01000002.1"/>
</dbReference>
<dbReference type="OrthoDB" id="146513at2157"/>
<accession>A0A1I6LDP2</accession>
<dbReference type="EMBL" id="FOZK01000002">
    <property type="protein sequence ID" value="SFS01378.1"/>
    <property type="molecule type" value="Genomic_DNA"/>
</dbReference>
<feature type="binding site" evidence="7">
    <location>
        <position position="103"/>
    </location>
    <ligand>
        <name>Mg(2+)</name>
        <dbReference type="ChEBI" id="CHEBI:18420"/>
        <label>1</label>
    </ligand>
</feature>
<dbReference type="InterPro" id="IPR033391">
    <property type="entry name" value="FBPase_N"/>
</dbReference>
<dbReference type="Pfam" id="PF18913">
    <property type="entry name" value="FBPase_C"/>
    <property type="match status" value="1"/>
</dbReference>
<evidence type="ECO:0000256" key="5">
    <source>
        <dbReference type="ARBA" id="ARBA00023277"/>
    </source>
</evidence>
<comment type="catalytic activity">
    <reaction evidence="1 7">
        <text>beta-D-fructose 1,6-bisphosphate + H2O = beta-D-fructose 6-phosphate + phosphate</text>
        <dbReference type="Rhea" id="RHEA:11064"/>
        <dbReference type="ChEBI" id="CHEBI:15377"/>
        <dbReference type="ChEBI" id="CHEBI:32966"/>
        <dbReference type="ChEBI" id="CHEBI:43474"/>
        <dbReference type="ChEBI" id="CHEBI:57634"/>
        <dbReference type="EC" id="3.1.3.11"/>
    </reaction>
</comment>
<evidence type="ECO:0000259" key="9">
    <source>
        <dbReference type="Pfam" id="PF00316"/>
    </source>
</evidence>
<gene>
    <name evidence="7" type="primary">fbp</name>
    <name evidence="11" type="ORF">SAMN05216559_2489</name>
</gene>
<dbReference type="PANTHER" id="PTHR11556:SF35">
    <property type="entry name" value="SEDOHEPTULOSE-1,7-BISPHOSPHATASE, CHLOROPLASTIC"/>
    <property type="match status" value="1"/>
</dbReference>
<dbReference type="Gene3D" id="3.40.190.80">
    <property type="match status" value="1"/>
</dbReference>
<dbReference type="AlphaFoldDB" id="A0A1I6LDP2"/>
<keyword evidence="7" id="KW-0460">Magnesium</keyword>
<proteinExistence type="inferred from homology"/>
<organism evidence="11 12">
    <name type="scientific">Halomicrobium zhouii</name>
    <dbReference type="NCBI Taxonomy" id="767519"/>
    <lineage>
        <taxon>Archaea</taxon>
        <taxon>Methanobacteriati</taxon>
        <taxon>Methanobacteriota</taxon>
        <taxon>Stenosarchaea group</taxon>
        <taxon>Halobacteria</taxon>
        <taxon>Halobacteriales</taxon>
        <taxon>Haloarculaceae</taxon>
        <taxon>Halomicrobium</taxon>
    </lineage>
</organism>
<dbReference type="HAMAP" id="MF_01855">
    <property type="entry name" value="FBPase_class1"/>
    <property type="match status" value="1"/>
</dbReference>
<feature type="binding site" evidence="7">
    <location>
        <position position="105"/>
    </location>
    <ligand>
        <name>Mg(2+)</name>
        <dbReference type="ChEBI" id="CHEBI:18420"/>
        <label>1</label>
    </ligand>
</feature>
<dbReference type="SUPFAM" id="SSF56655">
    <property type="entry name" value="Carbohydrate phosphatase"/>
    <property type="match status" value="1"/>
</dbReference>
<dbReference type="Gene3D" id="3.30.540.10">
    <property type="entry name" value="Fructose-1,6-Bisphosphatase, subunit A, domain 1"/>
    <property type="match status" value="1"/>
</dbReference>
<dbReference type="GO" id="GO:0005986">
    <property type="term" value="P:sucrose biosynthetic process"/>
    <property type="evidence" value="ECO:0007669"/>
    <property type="project" value="TreeGrafter"/>
</dbReference>
<name>A0A1I6LDP2_9EURY</name>
<dbReference type="GO" id="GO:0030388">
    <property type="term" value="P:fructose 1,6-bisphosphate metabolic process"/>
    <property type="evidence" value="ECO:0007669"/>
    <property type="project" value="TreeGrafter"/>
</dbReference>
<evidence type="ECO:0000256" key="3">
    <source>
        <dbReference type="ARBA" id="ARBA00022490"/>
    </source>
</evidence>
<comment type="cofactor">
    <cofactor evidence="7">
        <name>Mg(2+)</name>
        <dbReference type="ChEBI" id="CHEBI:18420"/>
    </cofactor>
    <text evidence="7">Binds 2 magnesium ions per subunit.</text>
</comment>
<comment type="subcellular location">
    <subcellularLocation>
        <location evidence="7">Cytoplasm</location>
    </subcellularLocation>
</comment>
<dbReference type="GO" id="GO:0006094">
    <property type="term" value="P:gluconeogenesis"/>
    <property type="evidence" value="ECO:0007669"/>
    <property type="project" value="UniProtKB-UniRule"/>
</dbReference>
<evidence type="ECO:0000313" key="11">
    <source>
        <dbReference type="EMBL" id="SFS01378.1"/>
    </source>
</evidence>
<keyword evidence="3 7" id="KW-0963">Cytoplasm</keyword>
<dbReference type="PIRSF" id="PIRSF000904">
    <property type="entry name" value="FBPtase_SBPase"/>
    <property type="match status" value="1"/>
</dbReference>
<evidence type="ECO:0000259" key="10">
    <source>
        <dbReference type="Pfam" id="PF18913"/>
    </source>
</evidence>
<comment type="caution">
    <text evidence="7">Lacks conserved residue(s) required for the propagation of feature annotation.</text>
</comment>
<dbReference type="GO" id="GO:0006002">
    <property type="term" value="P:fructose 6-phosphate metabolic process"/>
    <property type="evidence" value="ECO:0007669"/>
    <property type="project" value="TreeGrafter"/>
</dbReference>